<feature type="region of interest" description="Disordered" evidence="1">
    <location>
        <begin position="1"/>
        <end position="61"/>
    </location>
</feature>
<organism evidence="3 4">
    <name type="scientific">Propionicimonas paludicola</name>
    <dbReference type="NCBI Taxonomy" id="185243"/>
    <lineage>
        <taxon>Bacteria</taxon>
        <taxon>Bacillati</taxon>
        <taxon>Actinomycetota</taxon>
        <taxon>Actinomycetes</taxon>
        <taxon>Propionibacteriales</taxon>
        <taxon>Nocardioidaceae</taxon>
        <taxon>Propionicimonas</taxon>
    </lineage>
</organism>
<evidence type="ECO:0000313" key="4">
    <source>
        <dbReference type="Proteomes" id="UP000226079"/>
    </source>
</evidence>
<evidence type="ECO:0000256" key="2">
    <source>
        <dbReference type="SAM" id="Phobius"/>
    </source>
</evidence>
<keyword evidence="2" id="KW-0812">Transmembrane</keyword>
<name>A0A2A9CVN2_9ACTN</name>
<protein>
    <submittedName>
        <fullName evidence="3">Uncharacterized protein</fullName>
    </submittedName>
</protein>
<proteinExistence type="predicted"/>
<feature type="compositionally biased region" description="Pro residues" evidence="1">
    <location>
        <begin position="50"/>
        <end position="61"/>
    </location>
</feature>
<dbReference type="Proteomes" id="UP000226079">
    <property type="component" value="Unassembled WGS sequence"/>
</dbReference>
<evidence type="ECO:0000256" key="1">
    <source>
        <dbReference type="SAM" id="MobiDB-lite"/>
    </source>
</evidence>
<accession>A0A2A9CVN2</accession>
<evidence type="ECO:0000313" key="3">
    <source>
        <dbReference type="EMBL" id="PFG18206.1"/>
    </source>
</evidence>
<dbReference type="AlphaFoldDB" id="A0A2A9CVN2"/>
<reference evidence="3 4" key="1">
    <citation type="submission" date="2017-10" db="EMBL/GenBank/DDBJ databases">
        <title>Sequencing the genomes of 1000 actinobacteria strains.</title>
        <authorList>
            <person name="Klenk H.-P."/>
        </authorList>
    </citation>
    <scope>NUCLEOTIDE SEQUENCE [LARGE SCALE GENOMIC DNA]</scope>
    <source>
        <strain evidence="3 4">DSM 15597</strain>
    </source>
</reference>
<dbReference type="EMBL" id="PDJC01000001">
    <property type="protein sequence ID" value="PFG18206.1"/>
    <property type="molecule type" value="Genomic_DNA"/>
</dbReference>
<feature type="transmembrane region" description="Helical" evidence="2">
    <location>
        <begin position="69"/>
        <end position="94"/>
    </location>
</feature>
<dbReference type="RefSeq" id="WP_098461580.1">
    <property type="nucleotide sequence ID" value="NZ_PDJC01000001.1"/>
</dbReference>
<gene>
    <name evidence="3" type="ORF">ATK74_2790</name>
</gene>
<keyword evidence="4" id="KW-1185">Reference proteome</keyword>
<sequence>MSDENEPRPVGDDAAQAPNPADPAQPASNPTGPVWFEPPVQTTSSSTDLPEPPIGVTPAPAPRLTRRRWALALAAAIVVVALVAGFLTGGFGLLRSGGAATPTEEAAKVAEKSVRLFNSISMKNLLSNPLTAVGDLTAEIAPSEVRLEPGFTKVDNSDLLALTKESIELSTEMAGAFQVSLEGLKTEATEVSDDIALVTFTEGKLTVSADLVRLKAALQKVPAVASAQVTATLTKYGLPPTKPIDLGFPDGWQDDLLTQAKTTFPYWVDLADCAKWTKTGELIDHPDVAAVCALVGRVVVVNEGGRWYLSPMLTSSIGMGEATGQEGIKVLTDPERKELLSVTPARHANPTDAPGGLISTLLLGEPRAVAAELPLAERRYAAASGLLSEVNLSGLQSRSHFSEIVRSGQQAKIRVDQLTLSTPDGETEITDGTCVTADGSKTCLSDLKQSEAVHDMFATLAELDWKPFEDTTGISSDKVIHKLQAATDTAISAIDPSQIGLVVVQEDGSWLLSLTATIAELQNQLWAAARTGLISIQE</sequence>
<keyword evidence="2" id="KW-1133">Transmembrane helix</keyword>
<keyword evidence="2" id="KW-0472">Membrane</keyword>
<dbReference type="OrthoDB" id="3787329at2"/>
<feature type="compositionally biased region" description="Basic and acidic residues" evidence="1">
    <location>
        <begin position="1"/>
        <end position="11"/>
    </location>
</feature>
<comment type="caution">
    <text evidence="3">The sequence shown here is derived from an EMBL/GenBank/DDBJ whole genome shotgun (WGS) entry which is preliminary data.</text>
</comment>
<feature type="compositionally biased region" description="Low complexity" evidence="1">
    <location>
        <begin position="12"/>
        <end position="30"/>
    </location>
</feature>